<evidence type="ECO:0000256" key="2">
    <source>
        <dbReference type="ARBA" id="ARBA00023163"/>
    </source>
</evidence>
<dbReference type="EMBL" id="FNTL01000004">
    <property type="protein sequence ID" value="SEE00836.1"/>
    <property type="molecule type" value="Genomic_DNA"/>
</dbReference>
<protein>
    <submittedName>
        <fullName evidence="4">ANTAR domain-containing protein</fullName>
    </submittedName>
</protein>
<evidence type="ECO:0000313" key="5">
    <source>
        <dbReference type="Proteomes" id="UP000183407"/>
    </source>
</evidence>
<dbReference type="PROSITE" id="PS50921">
    <property type="entry name" value="ANTAR"/>
    <property type="match status" value="1"/>
</dbReference>
<dbReference type="Gene3D" id="3.30.450.40">
    <property type="match status" value="1"/>
</dbReference>
<dbReference type="OrthoDB" id="7466251at2"/>
<dbReference type="InterPro" id="IPR029016">
    <property type="entry name" value="GAF-like_dom_sf"/>
</dbReference>
<dbReference type="SUPFAM" id="SSF55781">
    <property type="entry name" value="GAF domain-like"/>
    <property type="match status" value="1"/>
</dbReference>
<dbReference type="InterPro" id="IPR011006">
    <property type="entry name" value="CheY-like_superfamily"/>
</dbReference>
<evidence type="ECO:0000313" key="4">
    <source>
        <dbReference type="EMBL" id="SEE00836.1"/>
    </source>
</evidence>
<feature type="domain" description="ANTAR" evidence="3">
    <location>
        <begin position="176"/>
        <end position="237"/>
    </location>
</feature>
<dbReference type="InterPro" id="IPR012074">
    <property type="entry name" value="GAF_ANTAR"/>
</dbReference>
<keyword evidence="2" id="KW-0804">Transcription</keyword>
<gene>
    <name evidence="4" type="ORF">SAMN04490220_6338</name>
</gene>
<dbReference type="Pfam" id="PF03861">
    <property type="entry name" value="ANTAR"/>
    <property type="match status" value="1"/>
</dbReference>
<dbReference type="Proteomes" id="UP000183407">
    <property type="component" value="Unassembled WGS sequence"/>
</dbReference>
<dbReference type="Gene3D" id="1.10.10.10">
    <property type="entry name" value="Winged helix-like DNA-binding domain superfamily/Winged helix DNA-binding domain"/>
    <property type="match status" value="1"/>
</dbReference>
<dbReference type="PIRSF" id="PIRSF036625">
    <property type="entry name" value="GAF_ANTAR"/>
    <property type="match status" value="1"/>
</dbReference>
<dbReference type="AlphaFoldDB" id="A0A1H5FBS8"/>
<evidence type="ECO:0000259" key="3">
    <source>
        <dbReference type="PROSITE" id="PS50921"/>
    </source>
</evidence>
<proteinExistence type="predicted"/>
<sequence>MSRCGGADHGIEAVERALDALHRLLEGEAPRDALLERLCKWAVETFANAEIAGVVLCTDAMGNDAIACTNPRVPAIESAQMQTRQGPGRLAADTHTVLRGDFGDDTARWWPAFAAAAEAAVFETGSFLCAPLTIGDAAGSLTLYSPVAQAFSEFDAVLLRLYTNLITPTIQLAQGGREARAEIAGLTKAMQSRSVIEQAKGIVMATGGVSADDAFDFLVTHSQQRNIKLHRLAQELVDLTTGPAESGTHSTEPQVL</sequence>
<dbReference type="InterPro" id="IPR005561">
    <property type="entry name" value="ANTAR"/>
</dbReference>
<dbReference type="SMART" id="SM01012">
    <property type="entry name" value="ANTAR"/>
    <property type="match status" value="1"/>
</dbReference>
<dbReference type="GO" id="GO:0003723">
    <property type="term" value="F:RNA binding"/>
    <property type="evidence" value="ECO:0007669"/>
    <property type="project" value="InterPro"/>
</dbReference>
<reference evidence="5" key="1">
    <citation type="submission" date="2016-10" db="EMBL/GenBank/DDBJ databases">
        <authorList>
            <person name="Varghese N."/>
        </authorList>
    </citation>
    <scope>NUCLEOTIDE SEQUENCE [LARGE SCALE GENOMIC DNA]</scope>
    <source>
        <strain evidence="5">DSM 44719</strain>
    </source>
</reference>
<dbReference type="SUPFAM" id="SSF52172">
    <property type="entry name" value="CheY-like"/>
    <property type="match status" value="1"/>
</dbReference>
<organism evidence="4 5">
    <name type="scientific">Rhodococcus jostii</name>
    <dbReference type="NCBI Taxonomy" id="132919"/>
    <lineage>
        <taxon>Bacteria</taxon>
        <taxon>Bacillati</taxon>
        <taxon>Actinomycetota</taxon>
        <taxon>Actinomycetes</taxon>
        <taxon>Mycobacteriales</taxon>
        <taxon>Nocardiaceae</taxon>
        <taxon>Rhodococcus</taxon>
    </lineage>
</organism>
<dbReference type="InterPro" id="IPR036388">
    <property type="entry name" value="WH-like_DNA-bd_sf"/>
</dbReference>
<evidence type="ECO:0000256" key="1">
    <source>
        <dbReference type="ARBA" id="ARBA00023015"/>
    </source>
</evidence>
<name>A0A1H5FBS8_RHOJO</name>
<keyword evidence="1" id="KW-0805">Transcription regulation</keyword>
<accession>A0A1H5FBS8</accession>